<feature type="zinc finger region" evidence="8">
    <location>
        <begin position="3"/>
        <end position="34"/>
    </location>
</feature>
<feature type="domain" description="ATP-cone" evidence="10">
    <location>
        <begin position="49"/>
        <end position="141"/>
    </location>
</feature>
<keyword evidence="2 8" id="KW-0547">Nucleotide-binding</keyword>
<feature type="compositionally biased region" description="Basic and acidic residues" evidence="9">
    <location>
        <begin position="8"/>
        <end position="21"/>
    </location>
</feature>
<feature type="region of interest" description="Disordered" evidence="9">
    <location>
        <begin position="1"/>
        <end position="21"/>
    </location>
</feature>
<keyword evidence="3 8" id="KW-0863">Zinc-finger</keyword>
<keyword evidence="8" id="KW-0479">Metal-binding</keyword>
<reference evidence="11" key="1">
    <citation type="submission" date="2020-10" db="EMBL/GenBank/DDBJ databases">
        <authorList>
            <person name="Gilroy R."/>
        </authorList>
    </citation>
    <scope>NUCLEOTIDE SEQUENCE</scope>
    <source>
        <strain evidence="11">7293</strain>
    </source>
</reference>
<accession>A0A9D9DZL2</accession>
<evidence type="ECO:0000313" key="12">
    <source>
        <dbReference type="Proteomes" id="UP000823615"/>
    </source>
</evidence>
<evidence type="ECO:0000256" key="4">
    <source>
        <dbReference type="ARBA" id="ARBA00022840"/>
    </source>
</evidence>
<evidence type="ECO:0000256" key="5">
    <source>
        <dbReference type="ARBA" id="ARBA00023015"/>
    </source>
</evidence>
<sequence>MRCPRCGNDNDKVLESRSNREGTSIRRRRKCLTCGHRFTSYERIEEKPIIVIKKDGRHQPFDISKVERGIRQCTEKLSITQEEIDTILHNIEDSIYELAGTSNTVTSQQVGEETLKQLYPVSRVAYVRFASVYRAFDDLDQFIEEIENLVKK</sequence>
<gene>
    <name evidence="8 11" type="primary">nrdR</name>
    <name evidence="11" type="ORF">IAA97_07335</name>
</gene>
<dbReference type="InterPro" id="IPR005144">
    <property type="entry name" value="ATP-cone_dom"/>
</dbReference>
<dbReference type="NCBIfam" id="TIGR00244">
    <property type="entry name" value="transcriptional regulator NrdR"/>
    <property type="match status" value="1"/>
</dbReference>
<dbReference type="InterPro" id="IPR055173">
    <property type="entry name" value="NrdR-like_N"/>
</dbReference>
<keyword evidence="1 8" id="KW-0678">Repressor</keyword>
<dbReference type="PANTHER" id="PTHR30455">
    <property type="entry name" value="TRANSCRIPTIONAL REPRESSOR NRDR"/>
    <property type="match status" value="1"/>
</dbReference>
<dbReference type="HAMAP" id="MF_00440">
    <property type="entry name" value="NrdR"/>
    <property type="match status" value="1"/>
</dbReference>
<dbReference type="SUPFAM" id="SSF57783">
    <property type="entry name" value="Zinc beta-ribbon"/>
    <property type="match status" value="1"/>
</dbReference>
<protein>
    <recommendedName>
        <fullName evidence="8">Transcriptional repressor NrdR</fullName>
    </recommendedName>
</protein>
<evidence type="ECO:0000256" key="3">
    <source>
        <dbReference type="ARBA" id="ARBA00022771"/>
    </source>
</evidence>
<reference evidence="11" key="2">
    <citation type="journal article" date="2021" name="PeerJ">
        <title>Extensive microbial diversity within the chicken gut microbiome revealed by metagenomics and culture.</title>
        <authorList>
            <person name="Gilroy R."/>
            <person name="Ravi A."/>
            <person name="Getino M."/>
            <person name="Pursley I."/>
            <person name="Horton D.L."/>
            <person name="Alikhan N.F."/>
            <person name="Baker D."/>
            <person name="Gharbi K."/>
            <person name="Hall N."/>
            <person name="Watson M."/>
            <person name="Adriaenssens E.M."/>
            <person name="Foster-Nyarko E."/>
            <person name="Jarju S."/>
            <person name="Secka A."/>
            <person name="Antonio M."/>
            <person name="Oren A."/>
            <person name="Chaudhuri R.R."/>
            <person name="La Ragione R."/>
            <person name="Hildebrand F."/>
            <person name="Pallen M.J."/>
        </authorList>
    </citation>
    <scope>NUCLEOTIDE SEQUENCE</scope>
    <source>
        <strain evidence="11">7293</strain>
    </source>
</reference>
<dbReference type="Pfam" id="PF22811">
    <property type="entry name" value="Zn_ribbon_NrdR"/>
    <property type="match status" value="1"/>
</dbReference>
<evidence type="ECO:0000256" key="9">
    <source>
        <dbReference type="SAM" id="MobiDB-lite"/>
    </source>
</evidence>
<keyword evidence="5 8" id="KW-0805">Transcription regulation</keyword>
<dbReference type="Proteomes" id="UP000823615">
    <property type="component" value="Unassembled WGS sequence"/>
</dbReference>
<dbReference type="GO" id="GO:0005524">
    <property type="term" value="F:ATP binding"/>
    <property type="evidence" value="ECO:0007669"/>
    <property type="project" value="UniProtKB-UniRule"/>
</dbReference>
<evidence type="ECO:0000256" key="2">
    <source>
        <dbReference type="ARBA" id="ARBA00022741"/>
    </source>
</evidence>
<keyword evidence="7 8" id="KW-0804">Transcription</keyword>
<evidence type="ECO:0000313" key="11">
    <source>
        <dbReference type="EMBL" id="MBO8436772.1"/>
    </source>
</evidence>
<dbReference type="Pfam" id="PF03477">
    <property type="entry name" value="ATP-cone"/>
    <property type="match status" value="1"/>
</dbReference>
<proteinExistence type="inferred from homology"/>
<evidence type="ECO:0000256" key="1">
    <source>
        <dbReference type="ARBA" id="ARBA00022491"/>
    </source>
</evidence>
<evidence type="ECO:0000256" key="8">
    <source>
        <dbReference type="HAMAP-Rule" id="MF_00440"/>
    </source>
</evidence>
<name>A0A9D9DZL2_9SPIO</name>
<dbReference type="GO" id="GO:0045892">
    <property type="term" value="P:negative regulation of DNA-templated transcription"/>
    <property type="evidence" value="ECO:0007669"/>
    <property type="project" value="UniProtKB-UniRule"/>
</dbReference>
<dbReference type="AlphaFoldDB" id="A0A9D9DZL2"/>
<evidence type="ECO:0000259" key="10">
    <source>
        <dbReference type="PROSITE" id="PS51161"/>
    </source>
</evidence>
<organism evidence="11 12">
    <name type="scientific">Candidatus Ornithospirochaeta stercoripullorum</name>
    <dbReference type="NCBI Taxonomy" id="2840899"/>
    <lineage>
        <taxon>Bacteria</taxon>
        <taxon>Pseudomonadati</taxon>
        <taxon>Spirochaetota</taxon>
        <taxon>Spirochaetia</taxon>
        <taxon>Spirochaetales</taxon>
        <taxon>Spirochaetaceae</taxon>
        <taxon>Spirochaetaceae incertae sedis</taxon>
        <taxon>Candidatus Ornithospirochaeta</taxon>
    </lineage>
</organism>
<comment type="caution">
    <text evidence="11">The sequence shown here is derived from an EMBL/GenBank/DDBJ whole genome shotgun (WGS) entry which is preliminary data.</text>
</comment>
<dbReference type="GO" id="GO:0003677">
    <property type="term" value="F:DNA binding"/>
    <property type="evidence" value="ECO:0007669"/>
    <property type="project" value="UniProtKB-KW"/>
</dbReference>
<dbReference type="GO" id="GO:0008270">
    <property type="term" value="F:zinc ion binding"/>
    <property type="evidence" value="ECO:0007669"/>
    <property type="project" value="UniProtKB-UniRule"/>
</dbReference>
<keyword evidence="4 8" id="KW-0067">ATP-binding</keyword>
<dbReference type="EMBL" id="JADIMT010000086">
    <property type="protein sequence ID" value="MBO8436772.1"/>
    <property type="molecule type" value="Genomic_DNA"/>
</dbReference>
<keyword evidence="8" id="KW-0862">Zinc</keyword>
<keyword evidence="6 8" id="KW-0238">DNA-binding</keyword>
<dbReference type="PROSITE" id="PS51161">
    <property type="entry name" value="ATP_CONE"/>
    <property type="match status" value="1"/>
</dbReference>
<evidence type="ECO:0000256" key="7">
    <source>
        <dbReference type="ARBA" id="ARBA00023163"/>
    </source>
</evidence>
<comment type="cofactor">
    <cofactor evidence="8">
        <name>Zn(2+)</name>
        <dbReference type="ChEBI" id="CHEBI:29105"/>
    </cofactor>
    <text evidence="8">Binds 1 zinc ion.</text>
</comment>
<comment type="similarity">
    <text evidence="8">Belongs to the NrdR family.</text>
</comment>
<comment type="function">
    <text evidence="8">Negatively regulates transcription of bacterial ribonucleotide reductase nrd genes and operons by binding to NrdR-boxes.</text>
</comment>
<dbReference type="PANTHER" id="PTHR30455:SF2">
    <property type="entry name" value="TRANSCRIPTIONAL REPRESSOR NRDR"/>
    <property type="match status" value="1"/>
</dbReference>
<evidence type="ECO:0000256" key="6">
    <source>
        <dbReference type="ARBA" id="ARBA00023125"/>
    </source>
</evidence>
<dbReference type="InterPro" id="IPR003796">
    <property type="entry name" value="RNR_NrdR-like"/>
</dbReference>